<dbReference type="FunFam" id="1.10.10.10:FF:000214">
    <property type="entry name" value="Methylated-DNA--protein-cysteine methyltransferase"/>
    <property type="match status" value="1"/>
</dbReference>
<keyword evidence="5" id="KW-0808">Transferase</keyword>
<feature type="non-terminal residue" evidence="10">
    <location>
        <position position="1"/>
    </location>
</feature>
<dbReference type="InterPro" id="IPR001497">
    <property type="entry name" value="MethylDNA_cys_MeTrfase_AS"/>
</dbReference>
<dbReference type="GO" id="GO:0032259">
    <property type="term" value="P:methylation"/>
    <property type="evidence" value="ECO:0007669"/>
    <property type="project" value="UniProtKB-KW"/>
</dbReference>
<reference evidence="10" key="1">
    <citation type="submission" date="2018-05" db="EMBL/GenBank/DDBJ databases">
        <authorList>
            <person name="Lanie J.A."/>
            <person name="Ng W.-L."/>
            <person name="Kazmierczak K.M."/>
            <person name="Andrzejewski T.M."/>
            <person name="Davidsen T.M."/>
            <person name="Wayne K.J."/>
            <person name="Tettelin H."/>
            <person name="Glass J.I."/>
            <person name="Rusch D."/>
            <person name="Podicherti R."/>
            <person name="Tsui H.-C.T."/>
            <person name="Winkler M.E."/>
        </authorList>
    </citation>
    <scope>NUCLEOTIDE SEQUENCE</scope>
</reference>
<dbReference type="NCBIfam" id="TIGR00589">
    <property type="entry name" value="ogt"/>
    <property type="match status" value="1"/>
</dbReference>
<dbReference type="PANTHER" id="PTHR10815:SF13">
    <property type="entry name" value="METHYLATED-DNA--PROTEIN-CYSTEINE METHYLTRANSFERASE"/>
    <property type="match status" value="1"/>
</dbReference>
<evidence type="ECO:0000256" key="3">
    <source>
        <dbReference type="ARBA" id="ARBA00011918"/>
    </source>
</evidence>
<dbReference type="InterPro" id="IPR036388">
    <property type="entry name" value="WH-like_DNA-bd_sf"/>
</dbReference>
<dbReference type="Pfam" id="PF01035">
    <property type="entry name" value="DNA_binding_1"/>
    <property type="match status" value="1"/>
</dbReference>
<evidence type="ECO:0000256" key="5">
    <source>
        <dbReference type="ARBA" id="ARBA00022679"/>
    </source>
</evidence>
<sequence>VEQLEQYFQKDRTAFDLKLDFGGTTTSFQNEVYDRLLKIRYGHVVSYGLIAKDIGKPNMARAVGQAVGANPIPIVVPCHRVVGADGRLTGFGGGLRAKVALLTLEGIGVDGSQANSKVHPEVIPLDL</sequence>
<evidence type="ECO:0000313" key="10">
    <source>
        <dbReference type="EMBL" id="SUZ52413.1"/>
    </source>
</evidence>
<comment type="catalytic activity">
    <reaction evidence="1">
        <text>a 4-O-methyl-thymidine in DNA + L-cysteinyl-[protein] = a thymidine in DNA + S-methyl-L-cysteinyl-[protein]</text>
        <dbReference type="Rhea" id="RHEA:53428"/>
        <dbReference type="Rhea" id="RHEA-COMP:10131"/>
        <dbReference type="Rhea" id="RHEA-COMP:10132"/>
        <dbReference type="Rhea" id="RHEA-COMP:13555"/>
        <dbReference type="Rhea" id="RHEA-COMP:13556"/>
        <dbReference type="ChEBI" id="CHEBI:29950"/>
        <dbReference type="ChEBI" id="CHEBI:82612"/>
        <dbReference type="ChEBI" id="CHEBI:137386"/>
        <dbReference type="ChEBI" id="CHEBI:137387"/>
        <dbReference type="EC" id="2.1.1.63"/>
    </reaction>
</comment>
<feature type="domain" description="Methylated-DNA-[protein]-cysteine S-methyltransferase DNA binding" evidence="9">
    <location>
        <begin position="27"/>
        <end position="107"/>
    </location>
</feature>
<keyword evidence="7" id="KW-0234">DNA repair</keyword>
<dbReference type="CDD" id="cd06445">
    <property type="entry name" value="ATase"/>
    <property type="match status" value="1"/>
</dbReference>
<dbReference type="EMBL" id="UINC01000272">
    <property type="protein sequence ID" value="SUZ52413.1"/>
    <property type="molecule type" value="Genomic_DNA"/>
</dbReference>
<protein>
    <recommendedName>
        <fullName evidence="3">methylated-DNA--[protein]-cysteine S-methyltransferase</fullName>
        <ecNumber evidence="3">2.1.1.63</ecNumber>
    </recommendedName>
</protein>
<comment type="similarity">
    <text evidence="2">Belongs to the MGMT family.</text>
</comment>
<dbReference type="EC" id="2.1.1.63" evidence="3"/>
<organism evidence="10">
    <name type="scientific">marine metagenome</name>
    <dbReference type="NCBI Taxonomy" id="408172"/>
    <lineage>
        <taxon>unclassified sequences</taxon>
        <taxon>metagenomes</taxon>
        <taxon>ecological metagenomes</taxon>
    </lineage>
</organism>
<name>A0A381NFX9_9ZZZZ</name>
<keyword evidence="4" id="KW-0489">Methyltransferase</keyword>
<comment type="catalytic activity">
    <reaction evidence="8">
        <text>a 6-O-methyl-2'-deoxyguanosine in DNA + L-cysteinyl-[protein] = S-methyl-L-cysteinyl-[protein] + a 2'-deoxyguanosine in DNA</text>
        <dbReference type="Rhea" id="RHEA:24000"/>
        <dbReference type="Rhea" id="RHEA-COMP:10131"/>
        <dbReference type="Rhea" id="RHEA-COMP:10132"/>
        <dbReference type="Rhea" id="RHEA-COMP:11367"/>
        <dbReference type="Rhea" id="RHEA-COMP:11368"/>
        <dbReference type="ChEBI" id="CHEBI:29950"/>
        <dbReference type="ChEBI" id="CHEBI:82612"/>
        <dbReference type="ChEBI" id="CHEBI:85445"/>
        <dbReference type="ChEBI" id="CHEBI:85448"/>
        <dbReference type="EC" id="2.1.1.63"/>
    </reaction>
</comment>
<keyword evidence="6" id="KW-0227">DNA damage</keyword>
<dbReference type="AlphaFoldDB" id="A0A381NFX9"/>
<dbReference type="GO" id="GO:0006281">
    <property type="term" value="P:DNA repair"/>
    <property type="evidence" value="ECO:0007669"/>
    <property type="project" value="UniProtKB-KW"/>
</dbReference>
<evidence type="ECO:0000256" key="8">
    <source>
        <dbReference type="ARBA" id="ARBA00049348"/>
    </source>
</evidence>
<dbReference type="PROSITE" id="PS00374">
    <property type="entry name" value="MGMT"/>
    <property type="match status" value="1"/>
</dbReference>
<accession>A0A381NFX9</accession>
<evidence type="ECO:0000256" key="6">
    <source>
        <dbReference type="ARBA" id="ARBA00022763"/>
    </source>
</evidence>
<dbReference type="SUPFAM" id="SSF46767">
    <property type="entry name" value="Methylated DNA-protein cysteine methyltransferase, C-terminal domain"/>
    <property type="match status" value="1"/>
</dbReference>
<dbReference type="Gene3D" id="1.10.10.10">
    <property type="entry name" value="Winged helix-like DNA-binding domain superfamily/Winged helix DNA-binding domain"/>
    <property type="match status" value="1"/>
</dbReference>
<dbReference type="InterPro" id="IPR014048">
    <property type="entry name" value="MethylDNA_cys_MeTrfase_DNA-bd"/>
</dbReference>
<dbReference type="InterPro" id="IPR036217">
    <property type="entry name" value="MethylDNA_cys_MeTrfase_DNAb"/>
</dbReference>
<proteinExistence type="inferred from homology"/>
<evidence type="ECO:0000259" key="9">
    <source>
        <dbReference type="Pfam" id="PF01035"/>
    </source>
</evidence>
<evidence type="ECO:0000256" key="4">
    <source>
        <dbReference type="ARBA" id="ARBA00022603"/>
    </source>
</evidence>
<gene>
    <name evidence="10" type="ORF">METZ01_LOCUS5267</name>
</gene>
<dbReference type="GO" id="GO:0003908">
    <property type="term" value="F:methylated-DNA-[protein]-cysteine S-methyltransferase activity"/>
    <property type="evidence" value="ECO:0007669"/>
    <property type="project" value="UniProtKB-EC"/>
</dbReference>
<dbReference type="PANTHER" id="PTHR10815">
    <property type="entry name" value="METHYLATED-DNA--PROTEIN-CYSTEINE METHYLTRANSFERASE"/>
    <property type="match status" value="1"/>
</dbReference>
<evidence type="ECO:0000256" key="2">
    <source>
        <dbReference type="ARBA" id="ARBA00008711"/>
    </source>
</evidence>
<evidence type="ECO:0000256" key="7">
    <source>
        <dbReference type="ARBA" id="ARBA00023204"/>
    </source>
</evidence>
<evidence type="ECO:0000256" key="1">
    <source>
        <dbReference type="ARBA" id="ARBA00001286"/>
    </source>
</evidence>